<accession>W9RV87</accession>
<dbReference type="EMBL" id="KE345715">
    <property type="protein sequence ID" value="EXC12319.1"/>
    <property type="molecule type" value="Genomic_DNA"/>
</dbReference>
<keyword evidence="2" id="KW-1185">Reference proteome</keyword>
<dbReference type="Proteomes" id="UP000030645">
    <property type="component" value="Unassembled WGS sequence"/>
</dbReference>
<evidence type="ECO:0000313" key="1">
    <source>
        <dbReference type="EMBL" id="EXC12319.1"/>
    </source>
</evidence>
<name>W9RV87_9ROSA</name>
<organism evidence="1 2">
    <name type="scientific">Morus notabilis</name>
    <dbReference type="NCBI Taxonomy" id="981085"/>
    <lineage>
        <taxon>Eukaryota</taxon>
        <taxon>Viridiplantae</taxon>
        <taxon>Streptophyta</taxon>
        <taxon>Embryophyta</taxon>
        <taxon>Tracheophyta</taxon>
        <taxon>Spermatophyta</taxon>
        <taxon>Magnoliopsida</taxon>
        <taxon>eudicotyledons</taxon>
        <taxon>Gunneridae</taxon>
        <taxon>Pentapetalae</taxon>
        <taxon>rosids</taxon>
        <taxon>fabids</taxon>
        <taxon>Rosales</taxon>
        <taxon>Moraceae</taxon>
        <taxon>Moreae</taxon>
        <taxon>Morus</taxon>
    </lineage>
</organism>
<sequence length="105" mass="12269">MSNIRSSSSSSGGKCLTLPPSPLRLPVIGNLHKLGNSPPRSLWELSENRKRVQSFQSVREEEVFHYGRRVGEILPKREYKFGEPKRDYDLDIKQRSLEMYYWTKV</sequence>
<protein>
    <submittedName>
        <fullName evidence="1">Uncharacterized protein</fullName>
    </submittedName>
</protein>
<evidence type="ECO:0000313" key="2">
    <source>
        <dbReference type="Proteomes" id="UP000030645"/>
    </source>
</evidence>
<reference evidence="2" key="1">
    <citation type="submission" date="2013-01" db="EMBL/GenBank/DDBJ databases">
        <title>Draft Genome Sequence of a Mulberry Tree, Morus notabilis C.K. Schneid.</title>
        <authorList>
            <person name="He N."/>
            <person name="Zhao S."/>
        </authorList>
    </citation>
    <scope>NUCLEOTIDE SEQUENCE</scope>
</reference>
<dbReference type="AlphaFoldDB" id="W9RV87"/>
<proteinExistence type="predicted"/>
<gene>
    <name evidence="1" type="ORF">L484_004467</name>
</gene>